<name>A0A2P5C2I8_PARAD</name>
<reference evidence="3" key="1">
    <citation type="submission" date="2016-06" db="EMBL/GenBank/DDBJ databases">
        <title>Parallel loss of symbiosis genes in relatives of nitrogen-fixing non-legume Parasponia.</title>
        <authorList>
            <person name="Van Velzen R."/>
            <person name="Holmer R."/>
            <person name="Bu F."/>
            <person name="Rutten L."/>
            <person name="Van Zeijl A."/>
            <person name="Liu W."/>
            <person name="Santuari L."/>
            <person name="Cao Q."/>
            <person name="Sharma T."/>
            <person name="Shen D."/>
            <person name="Roswanjaya Y."/>
            <person name="Wardhani T."/>
            <person name="Kalhor M.S."/>
            <person name="Jansen J."/>
            <person name="Van den Hoogen J."/>
            <person name="Gungor B."/>
            <person name="Hartog M."/>
            <person name="Hontelez J."/>
            <person name="Verver J."/>
            <person name="Yang W.-C."/>
            <person name="Schijlen E."/>
            <person name="Repin R."/>
            <person name="Schilthuizen M."/>
            <person name="Schranz E."/>
            <person name="Heidstra R."/>
            <person name="Miyata K."/>
            <person name="Fedorova E."/>
            <person name="Kohlen W."/>
            <person name="Bisseling T."/>
            <person name="Smit S."/>
            <person name="Geurts R."/>
        </authorList>
    </citation>
    <scope>NUCLEOTIDE SEQUENCE [LARGE SCALE GENOMIC DNA]</scope>
    <source>
        <strain evidence="3">cv. WU1-14</strain>
    </source>
</reference>
<feature type="compositionally biased region" description="Low complexity" evidence="1">
    <location>
        <begin position="64"/>
        <end position="73"/>
    </location>
</feature>
<dbReference type="Proteomes" id="UP000237105">
    <property type="component" value="Unassembled WGS sequence"/>
</dbReference>
<proteinExistence type="predicted"/>
<evidence type="ECO:0000256" key="1">
    <source>
        <dbReference type="SAM" id="MobiDB-lite"/>
    </source>
</evidence>
<feature type="region of interest" description="Disordered" evidence="1">
    <location>
        <begin position="1"/>
        <end position="50"/>
    </location>
</feature>
<dbReference type="EMBL" id="JXTB01000185">
    <property type="protein sequence ID" value="PON55278.1"/>
    <property type="molecule type" value="Genomic_DNA"/>
</dbReference>
<accession>A0A2P5C2I8</accession>
<keyword evidence="3" id="KW-1185">Reference proteome</keyword>
<evidence type="ECO:0000313" key="2">
    <source>
        <dbReference type="EMBL" id="PON55278.1"/>
    </source>
</evidence>
<comment type="caution">
    <text evidence="2">The sequence shown here is derived from an EMBL/GenBank/DDBJ whole genome shotgun (WGS) entry which is preliminary data.</text>
</comment>
<feature type="region of interest" description="Disordered" evidence="1">
    <location>
        <begin position="63"/>
        <end position="89"/>
    </location>
</feature>
<evidence type="ECO:0000313" key="3">
    <source>
        <dbReference type="Proteomes" id="UP000237105"/>
    </source>
</evidence>
<gene>
    <name evidence="2" type="ORF">PanWU01x14_189670</name>
</gene>
<sequence length="161" mass="17197">MSFPAISRTSSEGAESLRALARASVPSSSKLRSEKAGRALLKANPASTPNILSRRSSFFKLVQDPSDSASATPPSEPTLVEEHRKSSKRGEISTILEIAIAPSSPVIVPNALTPFSPMALFERSRNFKTHPSRAAENIFITSRASSSGLPAIKSDRSTSFN</sequence>
<dbReference type="AlphaFoldDB" id="A0A2P5C2I8"/>
<dbReference type="OrthoDB" id="10305006at2759"/>
<organism evidence="2 3">
    <name type="scientific">Parasponia andersonii</name>
    <name type="common">Sponia andersonii</name>
    <dbReference type="NCBI Taxonomy" id="3476"/>
    <lineage>
        <taxon>Eukaryota</taxon>
        <taxon>Viridiplantae</taxon>
        <taxon>Streptophyta</taxon>
        <taxon>Embryophyta</taxon>
        <taxon>Tracheophyta</taxon>
        <taxon>Spermatophyta</taxon>
        <taxon>Magnoliopsida</taxon>
        <taxon>eudicotyledons</taxon>
        <taxon>Gunneridae</taxon>
        <taxon>Pentapetalae</taxon>
        <taxon>rosids</taxon>
        <taxon>fabids</taxon>
        <taxon>Rosales</taxon>
        <taxon>Cannabaceae</taxon>
        <taxon>Parasponia</taxon>
    </lineage>
</organism>
<feature type="compositionally biased region" description="Basic and acidic residues" evidence="1">
    <location>
        <begin position="80"/>
        <end position="89"/>
    </location>
</feature>
<protein>
    <submittedName>
        <fullName evidence="2">Uncharacterized protein</fullName>
    </submittedName>
</protein>